<feature type="domain" description="ABC transporter" evidence="4">
    <location>
        <begin position="185"/>
        <end position="411"/>
    </location>
</feature>
<evidence type="ECO:0000313" key="5">
    <source>
        <dbReference type="EMBL" id="OAD42554.1"/>
    </source>
</evidence>
<evidence type="ECO:0000256" key="1">
    <source>
        <dbReference type="ARBA" id="ARBA00022448"/>
    </source>
</evidence>
<dbReference type="InterPro" id="IPR027417">
    <property type="entry name" value="P-loop_NTPase"/>
</dbReference>
<gene>
    <name evidence="5" type="ORF">LPB303_14675</name>
</gene>
<dbReference type="OrthoDB" id="9789994at2"/>
<dbReference type="Pfam" id="PF00005">
    <property type="entry name" value="ABC_tran"/>
    <property type="match status" value="1"/>
</dbReference>
<dbReference type="PANTHER" id="PTHR42734">
    <property type="entry name" value="METAL TRANSPORT SYSTEM ATP-BINDING PROTEIN TM_0124-RELATED"/>
    <property type="match status" value="1"/>
</dbReference>
<dbReference type="GO" id="GO:0016887">
    <property type="term" value="F:ATP hydrolysis activity"/>
    <property type="evidence" value="ECO:0007669"/>
    <property type="project" value="InterPro"/>
</dbReference>
<evidence type="ECO:0000256" key="3">
    <source>
        <dbReference type="ARBA" id="ARBA00022840"/>
    </source>
</evidence>
<accession>A0A176T3R7</accession>
<comment type="caution">
    <text evidence="5">The sequence shown here is derived from an EMBL/GenBank/DDBJ whole genome shotgun (WGS) entry which is preliminary data.</text>
</comment>
<dbReference type="SUPFAM" id="SSF52540">
    <property type="entry name" value="P-loop containing nucleoside triphosphate hydrolases"/>
    <property type="match status" value="2"/>
</dbReference>
<keyword evidence="1" id="KW-0813">Transport</keyword>
<proteinExistence type="predicted"/>
<dbReference type="PROSITE" id="PS50893">
    <property type="entry name" value="ABC_TRANSPORTER_2"/>
    <property type="match status" value="1"/>
</dbReference>
<evidence type="ECO:0000256" key="2">
    <source>
        <dbReference type="ARBA" id="ARBA00022741"/>
    </source>
</evidence>
<protein>
    <recommendedName>
        <fullName evidence="4">ABC transporter domain-containing protein</fullName>
    </recommendedName>
</protein>
<dbReference type="EMBL" id="LVWE01000059">
    <property type="protein sequence ID" value="OAD42554.1"/>
    <property type="molecule type" value="Genomic_DNA"/>
</dbReference>
<dbReference type="AlphaFoldDB" id="A0A176T3R7"/>
<reference evidence="5 6" key="1">
    <citation type="submission" date="2016-02" db="EMBL/GenBank/DDBJ databases">
        <title>Draft genome sequence of Polaribacter atrinae KACC17473.</title>
        <authorList>
            <person name="Shin S.-K."/>
            <person name="Yi H."/>
        </authorList>
    </citation>
    <scope>NUCLEOTIDE SEQUENCE [LARGE SCALE GENOMIC DNA]</scope>
    <source>
        <strain evidence="5 6">KACC 17473</strain>
    </source>
</reference>
<keyword evidence="2" id="KW-0547">Nucleotide-binding</keyword>
<name>A0A176T3R7_9FLAO</name>
<organism evidence="5 6">
    <name type="scientific">Polaribacter atrinae</name>
    <dbReference type="NCBI Taxonomy" id="1333662"/>
    <lineage>
        <taxon>Bacteria</taxon>
        <taxon>Pseudomonadati</taxon>
        <taxon>Bacteroidota</taxon>
        <taxon>Flavobacteriia</taxon>
        <taxon>Flavobacteriales</taxon>
        <taxon>Flavobacteriaceae</taxon>
    </lineage>
</organism>
<keyword evidence="3" id="KW-0067">ATP-binding</keyword>
<evidence type="ECO:0000259" key="4">
    <source>
        <dbReference type="PROSITE" id="PS50893"/>
    </source>
</evidence>
<dbReference type="InterPro" id="IPR003439">
    <property type="entry name" value="ABC_transporter-like_ATP-bd"/>
</dbReference>
<dbReference type="SMART" id="SM00382">
    <property type="entry name" value="AAA"/>
    <property type="match status" value="1"/>
</dbReference>
<dbReference type="RefSeq" id="WP_068451808.1">
    <property type="nucleotide sequence ID" value="NZ_CP150660.1"/>
</dbReference>
<dbReference type="GO" id="GO:0005524">
    <property type="term" value="F:ATP binding"/>
    <property type="evidence" value="ECO:0007669"/>
    <property type="project" value="UniProtKB-KW"/>
</dbReference>
<dbReference type="STRING" id="1333662.LPB303_14675"/>
<dbReference type="InterPro" id="IPR050153">
    <property type="entry name" value="Metal_Ion_Import_ABC"/>
</dbReference>
<dbReference type="InterPro" id="IPR003593">
    <property type="entry name" value="AAA+_ATPase"/>
</dbReference>
<keyword evidence="6" id="KW-1185">Reference proteome</keyword>
<dbReference type="Gene3D" id="3.40.50.300">
    <property type="entry name" value="P-loop containing nucleotide triphosphate hydrolases"/>
    <property type="match status" value="2"/>
</dbReference>
<sequence length="412" mass="47066">MENIHFTIENKSLSSKSSLVENILKGQHRFPNLKNKKGLLFSNSILDKFIDEEAKHNTNTLTSKENRSIRTLSSGEQKKALLNYLLEQKPAFLILDSPFESLDIASVSNLKEHLITLSSEITLIQIFNRKEEILPIITHVLELKDDEIIEFIPIEKYNFKEIIFSFKGEVPKPITFYKNIPDQLIALQNVNVEYDERSILKNINWTINKNEFWHLIGPNGSGKTTILSMIYGNNVKAFRQEVYLFGKKKGTGESVWEIKEKIGYFSPAILELFKRRITVAQMVLSGFFDSVGLYETPSTLQIKVANDWLELLNLENKKNTPFNNLTAAEQRLVLIARAMIKHPPLLILDEPLINLDNKGTAIVVALINKIVKESDTTILFVSHREVKDLQPNFIYELIPDVNGSVGKVQKLS</sequence>
<dbReference type="Proteomes" id="UP000076923">
    <property type="component" value="Unassembled WGS sequence"/>
</dbReference>
<evidence type="ECO:0000313" key="6">
    <source>
        <dbReference type="Proteomes" id="UP000076923"/>
    </source>
</evidence>